<protein>
    <recommendedName>
        <fullName evidence="2">CCHC-type domain-containing protein</fullName>
    </recommendedName>
</protein>
<evidence type="ECO:0000313" key="4">
    <source>
        <dbReference type="Proteomes" id="UP000478052"/>
    </source>
</evidence>
<dbReference type="AlphaFoldDB" id="A0A6G0VJZ6"/>
<dbReference type="InterPro" id="IPR005135">
    <property type="entry name" value="Endo/exonuclease/phosphatase"/>
</dbReference>
<organism evidence="3 4">
    <name type="scientific">Aphis craccivora</name>
    <name type="common">Cowpea aphid</name>
    <dbReference type="NCBI Taxonomy" id="307492"/>
    <lineage>
        <taxon>Eukaryota</taxon>
        <taxon>Metazoa</taxon>
        <taxon>Ecdysozoa</taxon>
        <taxon>Arthropoda</taxon>
        <taxon>Hexapoda</taxon>
        <taxon>Insecta</taxon>
        <taxon>Pterygota</taxon>
        <taxon>Neoptera</taxon>
        <taxon>Paraneoptera</taxon>
        <taxon>Hemiptera</taxon>
        <taxon>Sternorrhyncha</taxon>
        <taxon>Aphidomorpha</taxon>
        <taxon>Aphidoidea</taxon>
        <taxon>Aphididae</taxon>
        <taxon>Aphidini</taxon>
        <taxon>Aphis</taxon>
        <taxon>Aphis</taxon>
    </lineage>
</organism>
<dbReference type="Gene3D" id="3.60.10.10">
    <property type="entry name" value="Endonuclease/exonuclease/phosphatase"/>
    <property type="match status" value="1"/>
</dbReference>
<dbReference type="PANTHER" id="PTHR33273">
    <property type="entry name" value="DOMAIN-CONTAINING PROTEIN, PUTATIVE-RELATED"/>
    <property type="match status" value="1"/>
</dbReference>
<dbReference type="Gene3D" id="4.10.60.10">
    <property type="entry name" value="Zinc finger, CCHC-type"/>
    <property type="match status" value="1"/>
</dbReference>
<feature type="non-terminal residue" evidence="3">
    <location>
        <position position="1"/>
    </location>
</feature>
<dbReference type="GO" id="GO:0003824">
    <property type="term" value="F:catalytic activity"/>
    <property type="evidence" value="ECO:0007669"/>
    <property type="project" value="InterPro"/>
</dbReference>
<keyword evidence="4" id="KW-1185">Reference proteome</keyword>
<dbReference type="InterPro" id="IPR001878">
    <property type="entry name" value="Znf_CCHC"/>
</dbReference>
<evidence type="ECO:0000313" key="3">
    <source>
        <dbReference type="EMBL" id="KAF0692078.1"/>
    </source>
</evidence>
<dbReference type="EMBL" id="VUJU01015817">
    <property type="protein sequence ID" value="KAF0692078.1"/>
    <property type="molecule type" value="Genomic_DNA"/>
</dbReference>
<dbReference type="Pfam" id="PF00098">
    <property type="entry name" value="zf-CCHC"/>
    <property type="match status" value="1"/>
</dbReference>
<dbReference type="CDD" id="cd09077">
    <property type="entry name" value="R1-I-EN"/>
    <property type="match status" value="1"/>
</dbReference>
<feature type="non-terminal residue" evidence="3">
    <location>
        <position position="520"/>
    </location>
</feature>
<dbReference type="SMART" id="SM00343">
    <property type="entry name" value="ZnF_C2HC"/>
    <property type="match status" value="2"/>
</dbReference>
<dbReference type="SUPFAM" id="SSF56219">
    <property type="entry name" value="DNase I-like"/>
    <property type="match status" value="1"/>
</dbReference>
<evidence type="ECO:0000259" key="2">
    <source>
        <dbReference type="PROSITE" id="PS50158"/>
    </source>
</evidence>
<proteinExistence type="predicted"/>
<reference evidence="3 4" key="1">
    <citation type="submission" date="2019-08" db="EMBL/GenBank/DDBJ databases">
        <title>Whole genome of Aphis craccivora.</title>
        <authorList>
            <person name="Voronova N.V."/>
            <person name="Shulinski R.S."/>
            <person name="Bandarenka Y.V."/>
            <person name="Zhorov D.G."/>
            <person name="Warner D."/>
        </authorList>
    </citation>
    <scope>NUCLEOTIDE SEQUENCE [LARGE SCALE GENOMIC DNA]</scope>
    <source>
        <strain evidence="3">180601</strain>
        <tissue evidence="3">Whole Body</tissue>
    </source>
</reference>
<dbReference type="InterPro" id="IPR036875">
    <property type="entry name" value="Znf_CCHC_sf"/>
</dbReference>
<sequence>VPIAMVAKVLDVGRLRVGYTNCRIRKWEKRKRCYKCLVLGHFAKECTGPDRSSLCHRGGNDDHKAVVCKSSRNKCEEFGIITKLRQAKPSMVEADQRILEERITSVNMTVRCMQINVDGGRVAQDLAEATAKHLGVDVLFICEQYRNKTEEGWFQDRNGRSAVVVLNPNIPILETSLANDLGFRWVTIGDICIYSCYWSPNTDFDRFEDFLSRLEKSIRGATVSVIVAGDFNAKSPVWGNPREDMKGQALVDRTSSLNLTTCNNGDRPTFVRIYRDGRLAQSHIDVTFVSEENSHTVLDWKVLGDYTGSLHQYITFNVMLSQVEPNHYSNGERWAWRKFNQTKLQEFLTSAEDSIIGKDVEAVRKKACLLVVTGYIANLRAICLAARRKYKRCRNNETLGQREIKHLEYKEARKKLKREIKKSKKASWDNLCNQVETDPWGLPYKIVTKKMMGRRAIPGLTLPGRLESIVDTSFPREAITKWPPRFSEQFFPEVNMAEVTEASSKIPLGKAPGPDGIPDM</sequence>
<gene>
    <name evidence="3" type="ORF">FWK35_00036809</name>
</gene>
<dbReference type="GO" id="GO:0008270">
    <property type="term" value="F:zinc ion binding"/>
    <property type="evidence" value="ECO:0007669"/>
    <property type="project" value="UniProtKB-KW"/>
</dbReference>
<keyword evidence="1" id="KW-0479">Metal-binding</keyword>
<name>A0A6G0VJZ6_APHCR</name>
<dbReference type="Proteomes" id="UP000478052">
    <property type="component" value="Unassembled WGS sequence"/>
</dbReference>
<dbReference type="GO" id="GO:0003676">
    <property type="term" value="F:nucleic acid binding"/>
    <property type="evidence" value="ECO:0007669"/>
    <property type="project" value="InterPro"/>
</dbReference>
<comment type="caution">
    <text evidence="3">The sequence shown here is derived from an EMBL/GenBank/DDBJ whole genome shotgun (WGS) entry which is preliminary data.</text>
</comment>
<accession>A0A6G0VJZ6</accession>
<keyword evidence="1" id="KW-0863">Zinc-finger</keyword>
<evidence type="ECO:0000256" key="1">
    <source>
        <dbReference type="PROSITE-ProRule" id="PRU00047"/>
    </source>
</evidence>
<dbReference type="InterPro" id="IPR036691">
    <property type="entry name" value="Endo/exonu/phosph_ase_sf"/>
</dbReference>
<dbReference type="PROSITE" id="PS50158">
    <property type="entry name" value="ZF_CCHC"/>
    <property type="match status" value="1"/>
</dbReference>
<dbReference type="Pfam" id="PF14529">
    <property type="entry name" value="Exo_endo_phos_2"/>
    <property type="match status" value="1"/>
</dbReference>
<dbReference type="SUPFAM" id="SSF57756">
    <property type="entry name" value="Retrovirus zinc finger-like domains"/>
    <property type="match status" value="1"/>
</dbReference>
<dbReference type="PANTHER" id="PTHR33273:SF4">
    <property type="entry name" value="ENDONUCLEASE_EXONUCLEASE_PHOSPHATASE DOMAIN-CONTAINING PROTEIN"/>
    <property type="match status" value="1"/>
</dbReference>
<feature type="domain" description="CCHC-type" evidence="2">
    <location>
        <begin position="32"/>
        <end position="46"/>
    </location>
</feature>
<keyword evidence="1" id="KW-0862">Zinc</keyword>
<dbReference type="OrthoDB" id="6615806at2759"/>